<organism evidence="1">
    <name type="scientific">Rickettsia oklahomensis</name>
    <dbReference type="NCBI Taxonomy" id="3141789"/>
    <lineage>
        <taxon>Bacteria</taxon>
        <taxon>Pseudomonadati</taxon>
        <taxon>Pseudomonadota</taxon>
        <taxon>Alphaproteobacteria</taxon>
        <taxon>Rickettsiales</taxon>
        <taxon>Rickettsiaceae</taxon>
        <taxon>Rickettsieae</taxon>
        <taxon>Rickettsia</taxon>
        <taxon>belli group</taxon>
    </lineage>
</organism>
<proteinExistence type="predicted"/>
<reference evidence="1" key="1">
    <citation type="submission" date="2024-05" db="EMBL/GenBank/DDBJ databases">
        <title>Characterization of a novel Rickettsia species. (Rickettsia oklahomia sp. nov.) from Amblyomma americanum ticks.</title>
        <authorList>
            <person name="Korla P.K."/>
            <person name="Karounos M."/>
            <person name="Wilson J.M."/>
            <person name="Little S.E."/>
            <person name="Qurollo B.A."/>
        </authorList>
    </citation>
    <scope>NUCLEOTIDE SEQUENCE</scope>
    <source>
        <strain evidence="1">Oklahoma-10</strain>
    </source>
</reference>
<protein>
    <submittedName>
        <fullName evidence="1">Uncharacterized protein</fullName>
    </submittedName>
</protein>
<dbReference type="EMBL" id="CP157197">
    <property type="protein sequence ID" value="XBG66502.1"/>
    <property type="molecule type" value="Genomic_DNA"/>
</dbReference>
<dbReference type="RefSeq" id="WP_347939120.1">
    <property type="nucleotide sequence ID" value="NZ_CP157197.1"/>
</dbReference>
<gene>
    <name evidence="1" type="ORF">AAGW17_01170</name>
</gene>
<dbReference type="AlphaFoldDB" id="A0AAU7BYX3"/>
<dbReference type="KEGG" id="rof:AAGW17_01170"/>
<accession>A0AAU7BYX3</accession>
<name>A0AAU7BYX3_9RICK</name>
<sequence>MYNNFLKEFNTLEILKTKIDFGKVDCNSFFVLAKEDHIAPWRSII</sequence>
<evidence type="ECO:0000313" key="1">
    <source>
        <dbReference type="EMBL" id="XBG66502.1"/>
    </source>
</evidence>